<dbReference type="OrthoDB" id="10548321at2759"/>
<dbReference type="HOGENOM" id="CLU_2982466_0_0_1"/>
<evidence type="ECO:0000313" key="2">
    <source>
        <dbReference type="Proteomes" id="UP000001568"/>
    </source>
</evidence>
<dbReference type="Proteomes" id="UP000001568">
    <property type="component" value="Chromosome 2"/>
</dbReference>
<name>A4RTL7_OSTLU</name>
<dbReference type="RefSeq" id="XP_001416294.1">
    <property type="nucleotide sequence ID" value="XM_001416257.1"/>
</dbReference>
<gene>
    <name evidence="1" type="ORF">OSTLU_29831</name>
</gene>
<evidence type="ECO:0000313" key="1">
    <source>
        <dbReference type="EMBL" id="ABO94587.1"/>
    </source>
</evidence>
<reference evidence="1 2" key="1">
    <citation type="journal article" date="2007" name="Proc. Natl. Acad. Sci. U.S.A.">
        <title>The tiny eukaryote Ostreococcus provides genomic insights into the paradox of plankton speciation.</title>
        <authorList>
            <person name="Palenik B."/>
            <person name="Grimwood J."/>
            <person name="Aerts A."/>
            <person name="Rouze P."/>
            <person name="Salamov A."/>
            <person name="Putnam N."/>
            <person name="Dupont C."/>
            <person name="Jorgensen R."/>
            <person name="Derelle E."/>
            <person name="Rombauts S."/>
            <person name="Zhou K."/>
            <person name="Otillar R."/>
            <person name="Merchant S.S."/>
            <person name="Podell S."/>
            <person name="Gaasterland T."/>
            <person name="Napoli C."/>
            <person name="Gendler K."/>
            <person name="Manuell A."/>
            <person name="Tai V."/>
            <person name="Vallon O."/>
            <person name="Piganeau G."/>
            <person name="Jancek S."/>
            <person name="Heijde M."/>
            <person name="Jabbari K."/>
            <person name="Bowler C."/>
            <person name="Lohr M."/>
            <person name="Robbens S."/>
            <person name="Werner G."/>
            <person name="Dubchak I."/>
            <person name="Pazour G.J."/>
            <person name="Ren Q."/>
            <person name="Paulsen I."/>
            <person name="Delwiche C."/>
            <person name="Schmutz J."/>
            <person name="Rokhsar D."/>
            <person name="Van de Peer Y."/>
            <person name="Moreau H."/>
            <person name="Grigoriev I.V."/>
        </authorList>
    </citation>
    <scope>NUCLEOTIDE SEQUENCE [LARGE SCALE GENOMIC DNA]</scope>
    <source>
        <strain evidence="1 2">CCE9901</strain>
    </source>
</reference>
<proteinExistence type="predicted"/>
<dbReference type="GeneID" id="5000384"/>
<keyword evidence="2" id="KW-1185">Reference proteome</keyword>
<sequence>MVPFRDALYNLGEAIVDLALVPHQFRWVDEINARAAEYAENDYDEYETVASEFTDVNA</sequence>
<dbReference type="EMBL" id="CP000582">
    <property type="protein sequence ID" value="ABO94587.1"/>
    <property type="molecule type" value="Genomic_DNA"/>
</dbReference>
<dbReference type="KEGG" id="olu:OSTLU_29831"/>
<organism evidence="1 2">
    <name type="scientific">Ostreococcus lucimarinus (strain CCE9901)</name>
    <dbReference type="NCBI Taxonomy" id="436017"/>
    <lineage>
        <taxon>Eukaryota</taxon>
        <taxon>Viridiplantae</taxon>
        <taxon>Chlorophyta</taxon>
        <taxon>Mamiellophyceae</taxon>
        <taxon>Mamiellales</taxon>
        <taxon>Bathycoccaceae</taxon>
        <taxon>Ostreococcus</taxon>
    </lineage>
</organism>
<protein>
    <submittedName>
        <fullName evidence="1">Uncharacterized protein</fullName>
    </submittedName>
</protein>
<dbReference type="Gramene" id="ABO94587">
    <property type="protein sequence ID" value="ABO94587"/>
    <property type="gene ID" value="OSTLU_29831"/>
</dbReference>
<accession>A4RTL7</accession>
<dbReference type="AlphaFoldDB" id="A4RTL7"/>